<dbReference type="Gene3D" id="1.10.10.10">
    <property type="entry name" value="Winged helix-like DNA-binding domain superfamily/Winged helix DNA-binding domain"/>
    <property type="match status" value="1"/>
</dbReference>
<comment type="caution">
    <text evidence="6">The sequence shown here is derived from an EMBL/GenBank/DDBJ whole genome shotgun (WGS) entry which is preliminary data.</text>
</comment>
<dbReference type="InterPro" id="IPR029016">
    <property type="entry name" value="GAF-like_dom_sf"/>
</dbReference>
<dbReference type="Pfam" id="PF09339">
    <property type="entry name" value="HTH_IclR"/>
    <property type="match status" value="1"/>
</dbReference>
<evidence type="ECO:0000259" key="4">
    <source>
        <dbReference type="PROSITE" id="PS51077"/>
    </source>
</evidence>
<dbReference type="SUPFAM" id="SSF55781">
    <property type="entry name" value="GAF domain-like"/>
    <property type="match status" value="1"/>
</dbReference>
<dbReference type="InterPro" id="IPR014757">
    <property type="entry name" value="Tscrpt_reg_IclR_C"/>
</dbReference>
<dbReference type="GO" id="GO:0003700">
    <property type="term" value="F:DNA-binding transcription factor activity"/>
    <property type="evidence" value="ECO:0007669"/>
    <property type="project" value="TreeGrafter"/>
</dbReference>
<keyword evidence="3" id="KW-0804">Transcription</keyword>
<dbReference type="InterPro" id="IPR036390">
    <property type="entry name" value="WH_DNA-bd_sf"/>
</dbReference>
<accession>A0A371Q6X4</accession>
<evidence type="ECO:0000259" key="5">
    <source>
        <dbReference type="PROSITE" id="PS51078"/>
    </source>
</evidence>
<name>A0A371Q6X4_STRIH</name>
<dbReference type="PANTHER" id="PTHR30136">
    <property type="entry name" value="HELIX-TURN-HELIX TRANSCRIPTIONAL REGULATOR, ICLR FAMILY"/>
    <property type="match status" value="1"/>
</dbReference>
<dbReference type="PROSITE" id="PS51077">
    <property type="entry name" value="HTH_ICLR"/>
    <property type="match status" value="1"/>
</dbReference>
<dbReference type="InterPro" id="IPR036388">
    <property type="entry name" value="WH-like_DNA-bd_sf"/>
</dbReference>
<feature type="domain" description="IclR-ED" evidence="5">
    <location>
        <begin position="64"/>
        <end position="241"/>
    </location>
</feature>
<dbReference type="EMBL" id="QUAC01000073">
    <property type="protein sequence ID" value="REK90452.1"/>
    <property type="molecule type" value="Genomic_DNA"/>
</dbReference>
<organism evidence="6 7">
    <name type="scientific">Streptomyces inhibens</name>
    <dbReference type="NCBI Taxonomy" id="2293571"/>
    <lineage>
        <taxon>Bacteria</taxon>
        <taxon>Bacillati</taxon>
        <taxon>Actinomycetota</taxon>
        <taxon>Actinomycetes</taxon>
        <taxon>Kitasatosporales</taxon>
        <taxon>Streptomycetaceae</taxon>
        <taxon>Streptomyces</taxon>
    </lineage>
</organism>
<dbReference type="GO" id="GO:0045892">
    <property type="term" value="P:negative regulation of DNA-templated transcription"/>
    <property type="evidence" value="ECO:0007669"/>
    <property type="project" value="TreeGrafter"/>
</dbReference>
<dbReference type="SMART" id="SM00346">
    <property type="entry name" value="HTH_ICLR"/>
    <property type="match status" value="1"/>
</dbReference>
<dbReference type="PROSITE" id="PS51078">
    <property type="entry name" value="ICLR_ED"/>
    <property type="match status" value="1"/>
</dbReference>
<gene>
    <name evidence="6" type="ORF">DY245_09785</name>
</gene>
<keyword evidence="1" id="KW-0805">Transcription regulation</keyword>
<evidence type="ECO:0000313" key="7">
    <source>
        <dbReference type="Proteomes" id="UP000262477"/>
    </source>
</evidence>
<reference evidence="6 7" key="1">
    <citation type="submission" date="2018-08" db="EMBL/GenBank/DDBJ databases">
        <title>Streptomyces NEAU-D10 sp. nov., a novel Actinomycete isolated from soil.</title>
        <authorList>
            <person name="Jin L."/>
        </authorList>
    </citation>
    <scope>NUCLEOTIDE SEQUENCE [LARGE SCALE GENOMIC DNA]</scope>
    <source>
        <strain evidence="6 7">NEAU-D10</strain>
    </source>
</reference>
<feature type="domain" description="HTH iclR-type" evidence="4">
    <location>
        <begin position="2"/>
        <end position="63"/>
    </location>
</feature>
<dbReference type="Pfam" id="PF01614">
    <property type="entry name" value="IclR_C"/>
    <property type="match status" value="1"/>
</dbReference>
<evidence type="ECO:0000256" key="2">
    <source>
        <dbReference type="ARBA" id="ARBA00023125"/>
    </source>
</evidence>
<dbReference type="PANTHER" id="PTHR30136:SF35">
    <property type="entry name" value="HTH-TYPE TRANSCRIPTIONAL REGULATOR RV1719"/>
    <property type="match status" value="1"/>
</dbReference>
<keyword evidence="2" id="KW-0238">DNA-binding</keyword>
<dbReference type="InterPro" id="IPR005471">
    <property type="entry name" value="Tscrpt_reg_IclR_N"/>
</dbReference>
<keyword evidence="7" id="KW-1185">Reference proteome</keyword>
<dbReference type="RefSeq" id="WP_128505642.1">
    <property type="nucleotide sequence ID" value="NZ_QUAC01000073.1"/>
</dbReference>
<evidence type="ECO:0000313" key="6">
    <source>
        <dbReference type="EMBL" id="REK90452.1"/>
    </source>
</evidence>
<dbReference type="SUPFAM" id="SSF46785">
    <property type="entry name" value="Winged helix' DNA-binding domain"/>
    <property type="match status" value="1"/>
</dbReference>
<dbReference type="GO" id="GO:0003677">
    <property type="term" value="F:DNA binding"/>
    <property type="evidence" value="ECO:0007669"/>
    <property type="project" value="UniProtKB-KW"/>
</dbReference>
<dbReference type="AlphaFoldDB" id="A0A371Q6X4"/>
<sequence>MAEGPMRGLRILELMSGMEQPVSLRAVAARVGLSQSQTFRILKLLEEDGYVDHLGRSGYRLGSRAVALSFLLGPRPTLLRVVQPVVARLAATTAESAAMHLRSGANRVLVAGIPKPNSPLRETVALGERAPLTSGCGGLVILAHLPAEQQEAILTAQPATERYPSRETLSRIREQGHALSFGENHPGVWGIAVALLDPTDGTPLGSLTVASLEEQLAETRMSLFSGLMHAAGHELAPRLAALLGPHSRGRLSALDVTVQQLLHTEPIGERDV</sequence>
<dbReference type="InterPro" id="IPR050707">
    <property type="entry name" value="HTH_MetabolicPath_Reg"/>
</dbReference>
<evidence type="ECO:0000256" key="1">
    <source>
        <dbReference type="ARBA" id="ARBA00023015"/>
    </source>
</evidence>
<dbReference type="Proteomes" id="UP000262477">
    <property type="component" value="Unassembled WGS sequence"/>
</dbReference>
<evidence type="ECO:0000256" key="3">
    <source>
        <dbReference type="ARBA" id="ARBA00023163"/>
    </source>
</evidence>
<protein>
    <submittedName>
        <fullName evidence="6">IclR family transcriptional regulator</fullName>
    </submittedName>
</protein>
<dbReference type="OrthoDB" id="8664638at2"/>
<proteinExistence type="predicted"/>
<dbReference type="Gene3D" id="3.30.450.40">
    <property type="match status" value="1"/>
</dbReference>